<dbReference type="Pfam" id="PF04082">
    <property type="entry name" value="Fungal_trans"/>
    <property type="match status" value="1"/>
</dbReference>
<dbReference type="GO" id="GO:0003677">
    <property type="term" value="F:DNA binding"/>
    <property type="evidence" value="ECO:0007669"/>
    <property type="project" value="UniProtKB-KW"/>
</dbReference>
<dbReference type="GO" id="GO:0005634">
    <property type="term" value="C:nucleus"/>
    <property type="evidence" value="ECO:0007669"/>
    <property type="project" value="UniProtKB-SubCell"/>
</dbReference>
<organism evidence="10">
    <name type="scientific">Aspergillus niger</name>
    <dbReference type="NCBI Taxonomy" id="5061"/>
    <lineage>
        <taxon>Eukaryota</taxon>
        <taxon>Fungi</taxon>
        <taxon>Dikarya</taxon>
        <taxon>Ascomycota</taxon>
        <taxon>Pezizomycotina</taxon>
        <taxon>Eurotiomycetes</taxon>
        <taxon>Eurotiomycetidae</taxon>
        <taxon>Eurotiales</taxon>
        <taxon>Aspergillaceae</taxon>
        <taxon>Aspergillus</taxon>
        <taxon>Aspergillus subgen. Circumdati</taxon>
    </lineage>
</organism>
<name>A0AAJ8BNB0_ASPNG</name>
<dbReference type="Pfam" id="PF00172">
    <property type="entry name" value="Zn_clus"/>
    <property type="match status" value="1"/>
</dbReference>
<dbReference type="KEGG" id="ang:An06g02570"/>
<dbReference type="RefSeq" id="XP_059600819.1">
    <property type="nucleotide sequence ID" value="XM_059748132.1"/>
</dbReference>
<feature type="compositionally biased region" description="Polar residues" evidence="7">
    <location>
        <begin position="1"/>
        <end position="26"/>
    </location>
</feature>
<keyword evidence="6" id="KW-0539">Nucleus</keyword>
<dbReference type="VEuPathDB" id="FungiDB:An06g02570"/>
<dbReference type="GO" id="GO:0046872">
    <property type="term" value="F:metal ion binding"/>
    <property type="evidence" value="ECO:0007669"/>
    <property type="project" value="UniProtKB-KW"/>
</dbReference>
<dbReference type="AlphaFoldDB" id="A0AAJ8BNB0"/>
<evidence type="ECO:0000256" key="7">
    <source>
        <dbReference type="SAM" id="MobiDB-lite"/>
    </source>
</evidence>
<dbReference type="PANTHER" id="PTHR46910">
    <property type="entry name" value="TRANSCRIPTION FACTOR PDR1"/>
    <property type="match status" value="1"/>
</dbReference>
<feature type="transmembrane region" description="Helical" evidence="8">
    <location>
        <begin position="550"/>
        <end position="575"/>
    </location>
</feature>
<dbReference type="PANTHER" id="PTHR46910:SF37">
    <property type="entry name" value="ZN(II)2CYS6 TRANSCRIPTION FACTOR (EUROFUNG)"/>
    <property type="match status" value="1"/>
</dbReference>
<protein>
    <recommendedName>
        <fullName evidence="9">Zn(2)-C6 fungal-type domain-containing protein</fullName>
    </recommendedName>
</protein>
<reference evidence="10" key="1">
    <citation type="submission" date="2025-02" db="EMBL/GenBank/DDBJ databases">
        <authorList>
            <consortium name="NCBI Genome Project"/>
        </authorList>
    </citation>
    <scope>NUCLEOTIDE SEQUENCE</scope>
</reference>
<evidence type="ECO:0000256" key="8">
    <source>
        <dbReference type="SAM" id="Phobius"/>
    </source>
</evidence>
<dbReference type="InterPro" id="IPR050987">
    <property type="entry name" value="AtrR-like"/>
</dbReference>
<keyword evidence="4" id="KW-0238">DNA-binding</keyword>
<comment type="subcellular location">
    <subcellularLocation>
        <location evidence="1">Nucleus</location>
    </subcellularLocation>
</comment>
<evidence type="ECO:0000313" key="10">
    <source>
        <dbReference type="RefSeq" id="XP_059600819.1"/>
    </source>
</evidence>
<dbReference type="PROSITE" id="PS00463">
    <property type="entry name" value="ZN2_CY6_FUNGAL_1"/>
    <property type="match status" value="1"/>
</dbReference>
<evidence type="ECO:0000256" key="3">
    <source>
        <dbReference type="ARBA" id="ARBA00023015"/>
    </source>
</evidence>
<gene>
    <name evidence="10" type="ORF">An06g02570</name>
</gene>
<dbReference type="InterPro" id="IPR001138">
    <property type="entry name" value="Zn2Cys6_DnaBD"/>
</dbReference>
<evidence type="ECO:0000256" key="2">
    <source>
        <dbReference type="ARBA" id="ARBA00022723"/>
    </source>
</evidence>
<sequence length="753" mass="84643">MSDQFSQGRAPSTLRVSSSPEMATDQNDGRLTEAKICKACDQCRSRKVRCIMDPKQRSRCIHCTKRSETCHFTQTKRKLRTKPPQTDYQADAATGRPYAPLVNPWTGRTRIQRTLSPLLLDQILEDQSRSGMPRDNSALLRAPDHDVTSSSLAFFTERRINSLSHRLGNDRLRELVEAIESVIRSRLLAEGPSANSLVTFGKPSDTENVPLDKTRLYVNTYFHQLHPIYPFLNRKQFEDKVFGPNLSEALASSCAFSALYHTILALGCQYHEGGAFDPGNGKAWKLFQVSLGLVSDILIPREALMNLQALVAMKEANPFVCTFQSIFTMTTCCLQIDEVLLMEAARMAQGLGYHRAMSNGDQQYEDTCHRTFWVVYQMEKQMCFQHHKGSMIPDYDIGCPVPHVPESVFGGHNWFLSAISFGRILSLAYTSLFSVSAAIQPPESYRAAIEDVEARLERWRTALPEQYRPGLLSRPNELHNAPYSSSYFLEPSFKMAVLQTKFSYYGLIISLASLKIYVGRQDQSPSQEKTKRLLMDTARAVVEELKDIDIAAYTPIFILAILPLAALFILFDFVIHNPMHPETRNNLSLLDVAAGHFSLLEYKSGGFVPASLLTEFAHIARQYVRDYRRKQQQQQGKGGAEPCELDLSNTESTLVAEVSEQLAQTNSPSNNSDIGLQDAIMEPLGLRDYLYYPVTADTTTHGNLPDDMVASSFNIQSLFGFVVPEFGHDLDDSLPKSNQQKCKPLNVLVDEKL</sequence>
<keyword evidence="5" id="KW-0804">Transcription</keyword>
<keyword evidence="3" id="KW-0805">Transcription regulation</keyword>
<evidence type="ECO:0000256" key="4">
    <source>
        <dbReference type="ARBA" id="ARBA00023125"/>
    </source>
</evidence>
<dbReference type="Gene3D" id="4.10.240.10">
    <property type="entry name" value="Zn(2)-C6 fungal-type DNA-binding domain"/>
    <property type="match status" value="1"/>
</dbReference>
<proteinExistence type="predicted"/>
<keyword evidence="8" id="KW-0472">Membrane</keyword>
<dbReference type="GO" id="GO:0009893">
    <property type="term" value="P:positive regulation of metabolic process"/>
    <property type="evidence" value="ECO:0007669"/>
    <property type="project" value="UniProtKB-ARBA"/>
</dbReference>
<keyword evidence="8" id="KW-1133">Transmembrane helix</keyword>
<evidence type="ECO:0000256" key="1">
    <source>
        <dbReference type="ARBA" id="ARBA00004123"/>
    </source>
</evidence>
<dbReference type="GeneID" id="4981256"/>
<dbReference type="CDD" id="cd12148">
    <property type="entry name" value="fungal_TF_MHR"/>
    <property type="match status" value="1"/>
</dbReference>
<reference evidence="10" key="2">
    <citation type="submission" date="2025-08" db="UniProtKB">
        <authorList>
            <consortium name="RefSeq"/>
        </authorList>
    </citation>
    <scope>IDENTIFICATION</scope>
</reference>
<feature type="domain" description="Zn(2)-C6 fungal-type" evidence="9">
    <location>
        <begin position="39"/>
        <end position="72"/>
    </location>
</feature>
<dbReference type="CDD" id="cd00067">
    <property type="entry name" value="GAL4"/>
    <property type="match status" value="1"/>
</dbReference>
<feature type="region of interest" description="Disordered" evidence="7">
    <location>
        <begin position="1"/>
        <end position="27"/>
    </location>
</feature>
<keyword evidence="8" id="KW-0812">Transmembrane</keyword>
<evidence type="ECO:0000256" key="5">
    <source>
        <dbReference type="ARBA" id="ARBA00023163"/>
    </source>
</evidence>
<keyword evidence="2" id="KW-0479">Metal-binding</keyword>
<accession>A0AAJ8BNB0</accession>
<dbReference type="PROSITE" id="PS50048">
    <property type="entry name" value="ZN2_CY6_FUNGAL_2"/>
    <property type="match status" value="1"/>
</dbReference>
<dbReference type="SUPFAM" id="SSF57701">
    <property type="entry name" value="Zn2/Cys6 DNA-binding domain"/>
    <property type="match status" value="1"/>
</dbReference>
<dbReference type="InterPro" id="IPR007219">
    <property type="entry name" value="XnlR_reg_dom"/>
</dbReference>
<evidence type="ECO:0000256" key="6">
    <source>
        <dbReference type="ARBA" id="ARBA00023242"/>
    </source>
</evidence>
<evidence type="ECO:0000259" key="9">
    <source>
        <dbReference type="PROSITE" id="PS50048"/>
    </source>
</evidence>
<dbReference type="InterPro" id="IPR036864">
    <property type="entry name" value="Zn2-C6_fun-type_DNA-bd_sf"/>
</dbReference>